<evidence type="ECO:0000256" key="2">
    <source>
        <dbReference type="ARBA" id="ARBA00029447"/>
    </source>
</evidence>
<name>E1QDM4_DESB2</name>
<dbReference type="SMART" id="SM00283">
    <property type="entry name" value="MA"/>
    <property type="match status" value="1"/>
</dbReference>
<proteinExistence type="inferred from homology"/>
<evidence type="ECO:0000256" key="4">
    <source>
        <dbReference type="SAM" id="MobiDB-lite"/>
    </source>
</evidence>
<dbReference type="OrthoDB" id="9816383at2"/>
<comment type="similarity">
    <text evidence="2">Belongs to the methyl-accepting chemotaxis (MCP) protein family.</text>
</comment>
<feature type="chain" id="PRO_5003150006" evidence="6">
    <location>
        <begin position="29"/>
        <end position="634"/>
    </location>
</feature>
<protein>
    <submittedName>
        <fullName evidence="8">Methyl-accepting chemotaxis sensory transducer</fullName>
    </submittedName>
</protein>
<keyword evidence="9" id="KW-1185">Reference proteome</keyword>
<dbReference type="KEGG" id="dbr:Deba_0164"/>
<dbReference type="GO" id="GO:0006935">
    <property type="term" value="P:chemotaxis"/>
    <property type="evidence" value="ECO:0007669"/>
    <property type="project" value="TreeGrafter"/>
</dbReference>
<organism evidence="8 9">
    <name type="scientific">Desulfarculus baarsii (strain ATCC 33931 / DSM 2075 / LMG 7858 / VKM B-1802 / 2st14)</name>
    <dbReference type="NCBI Taxonomy" id="644282"/>
    <lineage>
        <taxon>Bacteria</taxon>
        <taxon>Pseudomonadati</taxon>
        <taxon>Thermodesulfobacteriota</taxon>
        <taxon>Desulfarculia</taxon>
        <taxon>Desulfarculales</taxon>
        <taxon>Desulfarculaceae</taxon>
        <taxon>Desulfarculus</taxon>
    </lineage>
</organism>
<dbReference type="AlphaFoldDB" id="E1QDM4"/>
<keyword evidence="5" id="KW-0812">Transmembrane</keyword>
<dbReference type="PANTHER" id="PTHR43531:SF14">
    <property type="entry name" value="METHYL-ACCEPTING CHEMOTAXIS PROTEIN I-RELATED"/>
    <property type="match status" value="1"/>
</dbReference>
<dbReference type="RefSeq" id="WP_013256999.1">
    <property type="nucleotide sequence ID" value="NC_014365.1"/>
</dbReference>
<evidence type="ECO:0000259" key="7">
    <source>
        <dbReference type="PROSITE" id="PS50111"/>
    </source>
</evidence>
<dbReference type="GO" id="GO:0005886">
    <property type="term" value="C:plasma membrane"/>
    <property type="evidence" value="ECO:0007669"/>
    <property type="project" value="TreeGrafter"/>
</dbReference>
<dbReference type="HOGENOM" id="CLU_000445_107_19_7"/>
<dbReference type="STRING" id="644282.Deba_0164"/>
<keyword evidence="5" id="KW-1133">Transmembrane helix</keyword>
<feature type="signal peptide" evidence="6">
    <location>
        <begin position="1"/>
        <end position="28"/>
    </location>
</feature>
<dbReference type="PROSITE" id="PS50111">
    <property type="entry name" value="CHEMOTAXIS_TRANSDUC_2"/>
    <property type="match status" value="1"/>
</dbReference>
<dbReference type="GO" id="GO:0004888">
    <property type="term" value="F:transmembrane signaling receptor activity"/>
    <property type="evidence" value="ECO:0007669"/>
    <property type="project" value="TreeGrafter"/>
</dbReference>
<dbReference type="PANTHER" id="PTHR43531">
    <property type="entry name" value="PROTEIN ICFG"/>
    <property type="match status" value="1"/>
</dbReference>
<feature type="domain" description="Methyl-accepting transducer" evidence="7">
    <location>
        <begin position="360"/>
        <end position="589"/>
    </location>
</feature>
<keyword evidence="1" id="KW-0488">Methylation</keyword>
<keyword evidence="3" id="KW-0807">Transducer</keyword>
<dbReference type="Gene3D" id="1.10.287.950">
    <property type="entry name" value="Methyl-accepting chemotaxis protein"/>
    <property type="match status" value="1"/>
</dbReference>
<evidence type="ECO:0000256" key="3">
    <source>
        <dbReference type="PROSITE-ProRule" id="PRU00284"/>
    </source>
</evidence>
<evidence type="ECO:0000313" key="9">
    <source>
        <dbReference type="Proteomes" id="UP000009047"/>
    </source>
</evidence>
<feature type="region of interest" description="Disordered" evidence="4">
    <location>
        <begin position="609"/>
        <end position="634"/>
    </location>
</feature>
<dbReference type="EMBL" id="CP002085">
    <property type="protein sequence ID" value="ADK83543.1"/>
    <property type="molecule type" value="Genomic_DNA"/>
</dbReference>
<evidence type="ECO:0000256" key="6">
    <source>
        <dbReference type="SAM" id="SignalP"/>
    </source>
</evidence>
<evidence type="ECO:0000313" key="8">
    <source>
        <dbReference type="EMBL" id="ADK83543.1"/>
    </source>
</evidence>
<dbReference type="GO" id="GO:0007165">
    <property type="term" value="P:signal transduction"/>
    <property type="evidence" value="ECO:0007669"/>
    <property type="project" value="UniProtKB-KW"/>
</dbReference>
<accession>E1QDM4</accession>
<sequence>MGLSFGKKMAVVLTALALAAIAPLIVLAVTAVDAARDSFVQQKFEQLRSIRQIKANQIIDYLGQRQRDMEVLAANPQALAALAAFGRAFAEEGGRVGGPLWQEAQRQYGPWLSRYQKAYGYYDIFLINQNGDIVYSVAQEPDLGQNLRGGPLAGSSLAQALAAASAEKATIADFAPYAPSKGEPAAFLACRAGAGAVAAQISIEQVNKIMQERSGMGQTGESYLVGPDKLMRSDSFLDATGHSVRASFADPVKGAVDTQASRAALAGQGGEEIIADYNGNQVLSAYAPLDFGGLRWAILAEIDLAEVVSESKAAQELLTTVMLVGAAAGAAILAALLASGLVVRRAIGSLRQLARTLGDSARQIAVASGQVAGSSQGLAQGSSEQAASLEETSASLEQLAAMAQANSQHAQDADGLMIEAKRVVGQAGQTLESLEQAVTTITANSAKMAKIIKTIDEIAFQTNLLALNAAVEAARAGEAGAGFAVVAEEVRSLALRAAAAARETTGMIEDSGGRIASLSSLTAQMDQIFAEVRQSASRVAELVALIAGASHEQSQGVEQINQAVGQMDRITQSSAATAEEMAASAEEMAAQTGSLREVVGELEGLVNGARQAAPPAQPRKALESPRLQLLGNTK</sequence>
<dbReference type="SUPFAM" id="SSF58104">
    <property type="entry name" value="Methyl-accepting chemotaxis protein (MCP) signaling domain"/>
    <property type="match status" value="1"/>
</dbReference>
<evidence type="ECO:0000256" key="5">
    <source>
        <dbReference type="SAM" id="Phobius"/>
    </source>
</evidence>
<dbReference type="Gene3D" id="3.30.450.20">
    <property type="entry name" value="PAS domain"/>
    <property type="match status" value="1"/>
</dbReference>
<dbReference type="Pfam" id="PF00015">
    <property type="entry name" value="MCPsignal"/>
    <property type="match status" value="1"/>
</dbReference>
<keyword evidence="5" id="KW-0472">Membrane</keyword>
<evidence type="ECO:0000256" key="1">
    <source>
        <dbReference type="ARBA" id="ARBA00022481"/>
    </source>
</evidence>
<dbReference type="InterPro" id="IPR004089">
    <property type="entry name" value="MCPsignal_dom"/>
</dbReference>
<gene>
    <name evidence="8" type="ordered locus">Deba_0164</name>
</gene>
<keyword evidence="6" id="KW-0732">Signal</keyword>
<dbReference type="eggNOG" id="COG0840">
    <property type="taxonomic scope" value="Bacteria"/>
</dbReference>
<reference evidence="8 9" key="1">
    <citation type="journal article" date="2010" name="Stand. Genomic Sci.">
        <title>Complete genome sequence of Desulfarculus baarsii type strain (2st14).</title>
        <authorList>
            <person name="Sun H."/>
            <person name="Spring S."/>
            <person name="Lapidus A."/>
            <person name="Davenport K."/>
            <person name="Del Rio T.G."/>
            <person name="Tice H."/>
            <person name="Nolan M."/>
            <person name="Copeland A."/>
            <person name="Cheng J.F."/>
            <person name="Lucas S."/>
            <person name="Tapia R."/>
            <person name="Goodwin L."/>
            <person name="Pitluck S."/>
            <person name="Ivanova N."/>
            <person name="Pagani I."/>
            <person name="Mavromatis K."/>
            <person name="Ovchinnikova G."/>
            <person name="Pati A."/>
            <person name="Chen A."/>
            <person name="Palaniappan K."/>
            <person name="Hauser L."/>
            <person name="Chang Y.J."/>
            <person name="Jeffries C.D."/>
            <person name="Detter J.C."/>
            <person name="Han C."/>
            <person name="Rohde M."/>
            <person name="Brambilla E."/>
            <person name="Goker M."/>
            <person name="Woyke T."/>
            <person name="Bristow J."/>
            <person name="Eisen J.A."/>
            <person name="Markowitz V."/>
            <person name="Hugenholtz P."/>
            <person name="Kyrpides N.C."/>
            <person name="Klenk H.P."/>
            <person name="Land M."/>
        </authorList>
    </citation>
    <scope>NUCLEOTIDE SEQUENCE [LARGE SCALE GENOMIC DNA]</scope>
    <source>
        <strain evidence="9">ATCC 33931 / DSM 2075 / LMG 7858 / VKM B-1802 / 2st14</strain>
    </source>
</reference>
<feature type="transmembrane region" description="Helical" evidence="5">
    <location>
        <begin position="317"/>
        <end position="343"/>
    </location>
</feature>
<dbReference type="InterPro" id="IPR051310">
    <property type="entry name" value="MCP_chemotaxis"/>
</dbReference>
<dbReference type="Proteomes" id="UP000009047">
    <property type="component" value="Chromosome"/>
</dbReference>